<dbReference type="PANTHER" id="PTHR33420">
    <property type="entry name" value="FIMBRIAL SUBUNIT ELFA-RELATED"/>
    <property type="match status" value="1"/>
</dbReference>
<evidence type="ECO:0000313" key="6">
    <source>
        <dbReference type="EMBL" id="NVZ55830.1"/>
    </source>
</evidence>
<protein>
    <submittedName>
        <fullName evidence="6">Fimbrial protein</fullName>
    </submittedName>
</protein>
<dbReference type="Proteomes" id="UP000560470">
    <property type="component" value="Unassembled WGS sequence"/>
</dbReference>
<dbReference type="Pfam" id="PF00419">
    <property type="entry name" value="Fimbrial"/>
    <property type="match status" value="1"/>
</dbReference>
<name>A0A7Y7V655_9PSED</name>
<feature type="domain" description="Fimbrial-type adhesion" evidence="5">
    <location>
        <begin position="56"/>
        <end position="196"/>
    </location>
</feature>
<gene>
    <name evidence="6" type="ORF">HX797_06090</name>
</gene>
<dbReference type="GO" id="GO:0043709">
    <property type="term" value="P:cell adhesion involved in single-species biofilm formation"/>
    <property type="evidence" value="ECO:0007669"/>
    <property type="project" value="TreeGrafter"/>
</dbReference>
<dbReference type="SUPFAM" id="SSF49401">
    <property type="entry name" value="Bacterial adhesins"/>
    <property type="match status" value="1"/>
</dbReference>
<dbReference type="PANTHER" id="PTHR33420:SF12">
    <property type="entry name" value="FIMBRIN-LIKE PROTEIN FIMI-RELATED"/>
    <property type="match status" value="1"/>
</dbReference>
<keyword evidence="4" id="KW-0281">Fimbrium</keyword>
<dbReference type="Gene3D" id="2.60.40.1090">
    <property type="entry name" value="Fimbrial-type adhesion domain"/>
    <property type="match status" value="1"/>
</dbReference>
<sequence>MNVRRCSVWGAIFLGFIQLSVYSSARASVAKPDEVIAPHVHALFPGGRVTVVAQVLNGGCLVSLSNTDKIVQLGDVRSNQFSGVGSDAAAVPFSIQLDGCSSNVSESVAVAFTGVVDTQDLQVLAVTPGPGAAEGVGVAIFDERNQLQPINIPPAHFVSLNNGVNTLRFSAKYRMTQLFITPGAVNAYADFTLIYQ</sequence>
<dbReference type="EMBL" id="JACAOZ010000006">
    <property type="protein sequence ID" value="NVZ55830.1"/>
    <property type="molecule type" value="Genomic_DNA"/>
</dbReference>
<dbReference type="GO" id="GO:0009289">
    <property type="term" value="C:pilus"/>
    <property type="evidence" value="ECO:0007669"/>
    <property type="project" value="UniProtKB-SubCell"/>
</dbReference>
<evidence type="ECO:0000256" key="3">
    <source>
        <dbReference type="ARBA" id="ARBA00022729"/>
    </source>
</evidence>
<dbReference type="InterPro" id="IPR000259">
    <property type="entry name" value="Adhesion_dom_fimbrial"/>
</dbReference>
<accession>A0A7Y7V655</accession>
<dbReference type="RefSeq" id="WP_169986019.1">
    <property type="nucleotide sequence ID" value="NZ_JACAOZ010000006.1"/>
</dbReference>
<proteinExistence type="inferred from homology"/>
<keyword evidence="3" id="KW-0732">Signal</keyword>
<evidence type="ECO:0000256" key="1">
    <source>
        <dbReference type="ARBA" id="ARBA00004561"/>
    </source>
</evidence>
<comment type="similarity">
    <text evidence="2">Belongs to the fimbrial protein family.</text>
</comment>
<dbReference type="InterPro" id="IPR008966">
    <property type="entry name" value="Adhesion_dom_sf"/>
</dbReference>
<organism evidence="6 7">
    <name type="scientific">Pseudomonas edaphica</name>
    <dbReference type="NCBI Taxonomy" id="2006980"/>
    <lineage>
        <taxon>Bacteria</taxon>
        <taxon>Pseudomonadati</taxon>
        <taxon>Pseudomonadota</taxon>
        <taxon>Gammaproteobacteria</taxon>
        <taxon>Pseudomonadales</taxon>
        <taxon>Pseudomonadaceae</taxon>
        <taxon>Pseudomonas</taxon>
    </lineage>
</organism>
<dbReference type="AlphaFoldDB" id="A0A7Y7V655"/>
<evidence type="ECO:0000256" key="2">
    <source>
        <dbReference type="ARBA" id="ARBA00006671"/>
    </source>
</evidence>
<dbReference type="InterPro" id="IPR036937">
    <property type="entry name" value="Adhesion_dom_fimbrial_sf"/>
</dbReference>
<dbReference type="InterPro" id="IPR050263">
    <property type="entry name" value="Bact_Fimbrial_Adh_Pro"/>
</dbReference>
<comment type="subcellular location">
    <subcellularLocation>
        <location evidence="1">Fimbrium</location>
    </subcellularLocation>
</comment>
<evidence type="ECO:0000313" key="7">
    <source>
        <dbReference type="Proteomes" id="UP000560470"/>
    </source>
</evidence>
<evidence type="ECO:0000256" key="4">
    <source>
        <dbReference type="ARBA" id="ARBA00023263"/>
    </source>
</evidence>
<evidence type="ECO:0000259" key="5">
    <source>
        <dbReference type="Pfam" id="PF00419"/>
    </source>
</evidence>
<comment type="caution">
    <text evidence="6">The sequence shown here is derived from an EMBL/GenBank/DDBJ whole genome shotgun (WGS) entry which is preliminary data.</text>
</comment>
<reference evidence="6 7" key="1">
    <citation type="submission" date="2020-04" db="EMBL/GenBank/DDBJ databases">
        <title>Molecular characterization of pseudomonads from Agaricus bisporus reveal novel blotch 2 pathogens in Western Europe.</title>
        <authorList>
            <person name="Taparia T."/>
            <person name="Krijger M."/>
            <person name="Haynes E."/>
            <person name="Elpinstone J.G."/>
            <person name="Noble R."/>
            <person name="Van Der Wolf J."/>
        </authorList>
    </citation>
    <scope>NUCLEOTIDE SEQUENCE [LARGE SCALE GENOMIC DNA]</scope>
    <source>
        <strain evidence="6 7">B7002</strain>
    </source>
</reference>